<name>A0A2P6N0I5_9EUKA</name>
<evidence type="ECO:0000313" key="3">
    <source>
        <dbReference type="Proteomes" id="UP000241769"/>
    </source>
</evidence>
<reference evidence="2 3" key="1">
    <citation type="journal article" date="2018" name="Genome Biol. Evol.">
        <title>Multiple Roots of Fruiting Body Formation in Amoebozoa.</title>
        <authorList>
            <person name="Hillmann F."/>
            <person name="Forbes G."/>
            <person name="Novohradska S."/>
            <person name="Ferling I."/>
            <person name="Riege K."/>
            <person name="Groth M."/>
            <person name="Westermann M."/>
            <person name="Marz M."/>
            <person name="Spaller T."/>
            <person name="Winckler T."/>
            <person name="Schaap P."/>
            <person name="Glockner G."/>
        </authorList>
    </citation>
    <scope>NUCLEOTIDE SEQUENCE [LARGE SCALE GENOMIC DNA]</scope>
    <source>
        <strain evidence="2 3">Jena</strain>
    </source>
</reference>
<dbReference type="EMBL" id="MDYQ01000262">
    <property type="protein sequence ID" value="PRP77476.1"/>
    <property type="molecule type" value="Genomic_DNA"/>
</dbReference>
<evidence type="ECO:0000256" key="1">
    <source>
        <dbReference type="SAM" id="MobiDB-lite"/>
    </source>
</evidence>
<protein>
    <submittedName>
        <fullName evidence="2">Uncharacterized protein</fullName>
    </submittedName>
</protein>
<dbReference type="InParanoid" id="A0A2P6N0I5"/>
<feature type="region of interest" description="Disordered" evidence="1">
    <location>
        <begin position="28"/>
        <end position="51"/>
    </location>
</feature>
<dbReference type="Proteomes" id="UP000241769">
    <property type="component" value="Unassembled WGS sequence"/>
</dbReference>
<keyword evidence="3" id="KW-1185">Reference proteome</keyword>
<gene>
    <name evidence="2" type="ORF">PROFUN_14296</name>
</gene>
<organism evidence="2 3">
    <name type="scientific">Planoprotostelium fungivorum</name>
    <dbReference type="NCBI Taxonomy" id="1890364"/>
    <lineage>
        <taxon>Eukaryota</taxon>
        <taxon>Amoebozoa</taxon>
        <taxon>Evosea</taxon>
        <taxon>Variosea</taxon>
        <taxon>Cavosteliida</taxon>
        <taxon>Cavosteliaceae</taxon>
        <taxon>Planoprotostelium</taxon>
    </lineage>
</organism>
<feature type="compositionally biased region" description="Polar residues" evidence="1">
    <location>
        <begin position="37"/>
        <end position="51"/>
    </location>
</feature>
<proteinExistence type="predicted"/>
<comment type="caution">
    <text evidence="2">The sequence shown here is derived from an EMBL/GenBank/DDBJ whole genome shotgun (WGS) entry which is preliminary data.</text>
</comment>
<evidence type="ECO:0000313" key="2">
    <source>
        <dbReference type="EMBL" id="PRP77476.1"/>
    </source>
</evidence>
<sequence>MVASGGISQTVQEKLLQHAPLVINHKTTAHQTESRSNKQNLVHSTVSATQV</sequence>
<accession>A0A2P6N0I5</accession>
<dbReference type="AlphaFoldDB" id="A0A2P6N0I5"/>